<name>A0A6P2CRH5_9BACT</name>
<dbReference type="NCBIfam" id="TIGR00251">
    <property type="entry name" value="DUF167 family protein"/>
    <property type="match status" value="1"/>
</dbReference>
<dbReference type="Proteomes" id="UP000464178">
    <property type="component" value="Chromosome"/>
</dbReference>
<organism evidence="3 4">
    <name type="scientific">Gemmata massiliana</name>
    <dbReference type="NCBI Taxonomy" id="1210884"/>
    <lineage>
        <taxon>Bacteria</taxon>
        <taxon>Pseudomonadati</taxon>
        <taxon>Planctomycetota</taxon>
        <taxon>Planctomycetia</taxon>
        <taxon>Gemmatales</taxon>
        <taxon>Gemmataceae</taxon>
        <taxon>Gemmata</taxon>
    </lineage>
</organism>
<dbReference type="RefSeq" id="WP_162666204.1">
    <property type="nucleotide sequence ID" value="NZ_LR593886.1"/>
</dbReference>
<keyword evidence="4" id="KW-1185">Reference proteome</keyword>
<dbReference type="KEGG" id="gms:SOIL9_65470"/>
<dbReference type="Gene3D" id="3.30.1200.10">
    <property type="entry name" value="YggU-like"/>
    <property type="match status" value="1"/>
</dbReference>
<dbReference type="InterPro" id="IPR003746">
    <property type="entry name" value="DUF167"/>
</dbReference>
<dbReference type="GO" id="GO:0005737">
    <property type="term" value="C:cytoplasm"/>
    <property type="evidence" value="ECO:0007669"/>
    <property type="project" value="TreeGrafter"/>
</dbReference>
<dbReference type="PANTHER" id="PTHR13420:SF7">
    <property type="entry name" value="UPF0235 PROTEIN C15ORF40"/>
    <property type="match status" value="1"/>
</dbReference>
<dbReference type="Pfam" id="PF02594">
    <property type="entry name" value="DUF167"/>
    <property type="match status" value="1"/>
</dbReference>
<dbReference type="InterPro" id="IPR036591">
    <property type="entry name" value="YggU-like_sf"/>
</dbReference>
<sequence>MSVAVSLHAEGAALAVRVQPKAKRNAVLGEHAGALRVSVTAPPEDGRANEAVLALLREHLKLQRSQLALLSGQTNRNKVILVRGVTPQQLSALIEPPEPSA</sequence>
<evidence type="ECO:0000313" key="4">
    <source>
        <dbReference type="Proteomes" id="UP000464178"/>
    </source>
</evidence>
<accession>A0A6P2CRH5</accession>
<dbReference type="AlphaFoldDB" id="A0A6P2CRH5"/>
<dbReference type="PANTHER" id="PTHR13420">
    <property type="entry name" value="UPF0235 PROTEIN C15ORF40"/>
    <property type="match status" value="1"/>
</dbReference>
<dbReference type="HAMAP" id="MF_00634">
    <property type="entry name" value="UPF0235"/>
    <property type="match status" value="1"/>
</dbReference>
<gene>
    <name evidence="3" type="ORF">SOIL9_65470</name>
</gene>
<reference evidence="3 4" key="1">
    <citation type="submission" date="2019-05" db="EMBL/GenBank/DDBJ databases">
        <authorList>
            <consortium name="Science for Life Laboratories"/>
        </authorList>
    </citation>
    <scope>NUCLEOTIDE SEQUENCE [LARGE SCALE GENOMIC DNA]</scope>
    <source>
        <strain evidence="3">Soil9</strain>
    </source>
</reference>
<dbReference type="SUPFAM" id="SSF69786">
    <property type="entry name" value="YggU-like"/>
    <property type="match status" value="1"/>
</dbReference>
<evidence type="ECO:0000256" key="2">
    <source>
        <dbReference type="HAMAP-Rule" id="MF_00634"/>
    </source>
</evidence>
<evidence type="ECO:0000256" key="1">
    <source>
        <dbReference type="ARBA" id="ARBA00010364"/>
    </source>
</evidence>
<protein>
    <recommendedName>
        <fullName evidence="2">UPF0235 protein SOIL9_65470</fullName>
    </recommendedName>
</protein>
<dbReference type="SMART" id="SM01152">
    <property type="entry name" value="DUF167"/>
    <property type="match status" value="1"/>
</dbReference>
<dbReference type="EMBL" id="LR593886">
    <property type="protein sequence ID" value="VTR91167.1"/>
    <property type="molecule type" value="Genomic_DNA"/>
</dbReference>
<evidence type="ECO:0000313" key="3">
    <source>
        <dbReference type="EMBL" id="VTR91167.1"/>
    </source>
</evidence>
<comment type="similarity">
    <text evidence="1 2">Belongs to the UPF0235 family.</text>
</comment>
<proteinExistence type="inferred from homology"/>